<evidence type="ECO:0000256" key="1">
    <source>
        <dbReference type="SAM" id="SignalP"/>
    </source>
</evidence>
<accession>A0A8S0YYE4</accession>
<dbReference type="EMBL" id="CADEBD010000175">
    <property type="protein sequence ID" value="CAB3224834.1"/>
    <property type="molecule type" value="Genomic_DNA"/>
</dbReference>
<protein>
    <recommendedName>
        <fullName evidence="4">Secreted protein</fullName>
    </recommendedName>
</protein>
<name>A0A8S0YYE4_ARCPL</name>
<comment type="caution">
    <text evidence="2">The sequence shown here is derived from an EMBL/GenBank/DDBJ whole genome shotgun (WGS) entry which is preliminary data.</text>
</comment>
<dbReference type="AlphaFoldDB" id="A0A8S0YYE4"/>
<evidence type="ECO:0000313" key="3">
    <source>
        <dbReference type="Proteomes" id="UP000494256"/>
    </source>
</evidence>
<evidence type="ECO:0008006" key="4">
    <source>
        <dbReference type="Google" id="ProtNLM"/>
    </source>
</evidence>
<proteinExistence type="predicted"/>
<keyword evidence="1" id="KW-0732">Signal</keyword>
<dbReference type="Proteomes" id="UP000494256">
    <property type="component" value="Unassembled WGS sequence"/>
</dbReference>
<evidence type="ECO:0000313" key="2">
    <source>
        <dbReference type="EMBL" id="CAB3224834.1"/>
    </source>
</evidence>
<organism evidence="2 3">
    <name type="scientific">Arctia plantaginis</name>
    <name type="common">Wood tiger moth</name>
    <name type="synonym">Phalaena plantaginis</name>
    <dbReference type="NCBI Taxonomy" id="874455"/>
    <lineage>
        <taxon>Eukaryota</taxon>
        <taxon>Metazoa</taxon>
        <taxon>Ecdysozoa</taxon>
        <taxon>Arthropoda</taxon>
        <taxon>Hexapoda</taxon>
        <taxon>Insecta</taxon>
        <taxon>Pterygota</taxon>
        <taxon>Neoptera</taxon>
        <taxon>Endopterygota</taxon>
        <taxon>Lepidoptera</taxon>
        <taxon>Glossata</taxon>
        <taxon>Ditrysia</taxon>
        <taxon>Noctuoidea</taxon>
        <taxon>Erebidae</taxon>
        <taxon>Arctiinae</taxon>
        <taxon>Arctia</taxon>
    </lineage>
</organism>
<reference evidence="2 3" key="1">
    <citation type="submission" date="2020-04" db="EMBL/GenBank/DDBJ databases">
        <authorList>
            <person name="Wallbank WR R."/>
            <person name="Pardo Diaz C."/>
            <person name="Kozak K."/>
            <person name="Martin S."/>
            <person name="Jiggins C."/>
            <person name="Moest M."/>
            <person name="Warren A I."/>
            <person name="Byers J.R.P. K."/>
            <person name="Montejo-Kovacevich G."/>
            <person name="Yen C E."/>
        </authorList>
    </citation>
    <scope>NUCLEOTIDE SEQUENCE [LARGE SCALE GENOMIC DNA]</scope>
</reference>
<sequence length="93" mass="10421">MKLLLVLCFFAFATFCFAYPQQHLPGCIYIEEKCSEECEEGTHDYTPECGPITPEATCDEPHPKTGDVTSLNTGRTYGHNSLARCLNRDLRSS</sequence>
<gene>
    <name evidence="2" type="ORF">APLA_LOCUS2059</name>
</gene>
<feature type="chain" id="PRO_5035775516" description="Secreted protein" evidence="1">
    <location>
        <begin position="19"/>
        <end position="93"/>
    </location>
</feature>
<feature type="signal peptide" evidence="1">
    <location>
        <begin position="1"/>
        <end position="18"/>
    </location>
</feature>